<dbReference type="SUPFAM" id="SSF53850">
    <property type="entry name" value="Periplasmic binding protein-like II"/>
    <property type="match status" value="1"/>
</dbReference>
<dbReference type="InterPro" id="IPR000914">
    <property type="entry name" value="SBP_5_dom"/>
</dbReference>
<feature type="signal peptide" evidence="5">
    <location>
        <begin position="1"/>
        <end position="28"/>
    </location>
</feature>
<sequence length="553" mass="59379">MALPNDKRRSTRRLVAGALIAPALLLTACSSGDEAEGPAQIDFLRDQTSTPAGNGPVEGVKWNLPWGEPSSLDWVYAYADSDNTTLANMCEGLMRQNEDMTLSPALAEEVSHPDDLTTVFTIRQGVTFWDGSPLTAEDVAFSLNRHMDDAVGSYWSAPFYERVSSIEVTGENEVTVKFTEPDALFERILSTAAGIIGSKAYVEQAGESYGTAGGGIMCTGPFAFDSWKSGSSITMRANPDYWDPELVPMIETLELNFVTDESTIANSLISGDIDGAYMPPLSATEKLVQTGDDNFVLGLGTDWMAIRPTDKEGPMQQLEVRQALSLILDREAVAQAVFRGTAVPASTPIAPGAWGYAQDAWQAAADELPEPVFDVEQAKEVVDSAGLEGSELSIAIPADSEAEGKVAEILTAGGSQIGLDITIETLPTTSFTELYFDAKAREAYDAFIVWEYGAGVADPVVSMSEFTPLSAYNYGAYDDPIVTQSVADGLSTLDPEERAATLIEGQARMVEDLPLIPVVNMENRLFQGERITGATASRASLYYPWAAKIGAAE</sequence>
<dbReference type="PROSITE" id="PS51257">
    <property type="entry name" value="PROKAR_LIPOPROTEIN"/>
    <property type="match status" value="1"/>
</dbReference>
<dbReference type="GO" id="GO:0043190">
    <property type="term" value="C:ATP-binding cassette (ABC) transporter complex"/>
    <property type="evidence" value="ECO:0007669"/>
    <property type="project" value="InterPro"/>
</dbReference>
<evidence type="ECO:0000256" key="1">
    <source>
        <dbReference type="ARBA" id="ARBA00004196"/>
    </source>
</evidence>
<dbReference type="PIRSF" id="PIRSF002741">
    <property type="entry name" value="MppA"/>
    <property type="match status" value="1"/>
</dbReference>
<keyword evidence="4 5" id="KW-0732">Signal</keyword>
<dbReference type="PANTHER" id="PTHR30290">
    <property type="entry name" value="PERIPLASMIC BINDING COMPONENT OF ABC TRANSPORTER"/>
    <property type="match status" value="1"/>
</dbReference>
<keyword evidence="8" id="KW-1185">Reference proteome</keyword>
<name>A0A934Q8R6_9MICO</name>
<reference evidence="7" key="1">
    <citation type="submission" date="2020-12" db="EMBL/GenBank/DDBJ databases">
        <title>Leucobacter sp. CAS1, isolated from Chromium sludge.</title>
        <authorList>
            <person name="Xu Z."/>
        </authorList>
    </citation>
    <scope>NUCLEOTIDE SEQUENCE</scope>
    <source>
        <strain evidence="7">CSA1</strain>
    </source>
</reference>
<organism evidence="7 8">
    <name type="scientific">Leucobacter chromiisoli</name>
    <dbReference type="NCBI Taxonomy" id="2796471"/>
    <lineage>
        <taxon>Bacteria</taxon>
        <taxon>Bacillati</taxon>
        <taxon>Actinomycetota</taxon>
        <taxon>Actinomycetes</taxon>
        <taxon>Micrococcales</taxon>
        <taxon>Microbacteriaceae</taxon>
        <taxon>Leucobacter</taxon>
    </lineage>
</organism>
<proteinExistence type="inferred from homology"/>
<dbReference type="Proteomes" id="UP000608530">
    <property type="component" value="Unassembled WGS sequence"/>
</dbReference>
<dbReference type="AlphaFoldDB" id="A0A934Q8R6"/>
<keyword evidence="3" id="KW-0813">Transport</keyword>
<dbReference type="PANTHER" id="PTHR30290:SF10">
    <property type="entry name" value="PERIPLASMIC OLIGOPEPTIDE-BINDING PROTEIN-RELATED"/>
    <property type="match status" value="1"/>
</dbReference>
<evidence type="ECO:0000256" key="3">
    <source>
        <dbReference type="ARBA" id="ARBA00022448"/>
    </source>
</evidence>
<dbReference type="RefSeq" id="WP_200115045.1">
    <property type="nucleotide sequence ID" value="NZ_JAEHOH010000009.1"/>
</dbReference>
<gene>
    <name evidence="7" type="ORF">JD276_07630</name>
</gene>
<protein>
    <submittedName>
        <fullName evidence="7">ABC transporter substrate-binding protein</fullName>
    </submittedName>
</protein>
<evidence type="ECO:0000256" key="4">
    <source>
        <dbReference type="ARBA" id="ARBA00022729"/>
    </source>
</evidence>
<accession>A0A934Q8R6</accession>
<dbReference type="GO" id="GO:0030313">
    <property type="term" value="C:cell envelope"/>
    <property type="evidence" value="ECO:0007669"/>
    <property type="project" value="UniProtKB-SubCell"/>
</dbReference>
<comment type="subcellular location">
    <subcellularLocation>
        <location evidence="1">Cell envelope</location>
    </subcellularLocation>
</comment>
<feature type="chain" id="PRO_5039299917" evidence="5">
    <location>
        <begin position="29"/>
        <end position="553"/>
    </location>
</feature>
<dbReference type="EMBL" id="JAEHOH010000009">
    <property type="protein sequence ID" value="MBK0418902.1"/>
    <property type="molecule type" value="Genomic_DNA"/>
</dbReference>
<evidence type="ECO:0000256" key="2">
    <source>
        <dbReference type="ARBA" id="ARBA00005695"/>
    </source>
</evidence>
<dbReference type="Gene3D" id="3.40.190.10">
    <property type="entry name" value="Periplasmic binding protein-like II"/>
    <property type="match status" value="1"/>
</dbReference>
<dbReference type="GO" id="GO:0015833">
    <property type="term" value="P:peptide transport"/>
    <property type="evidence" value="ECO:0007669"/>
    <property type="project" value="TreeGrafter"/>
</dbReference>
<dbReference type="InterPro" id="IPR039424">
    <property type="entry name" value="SBP_5"/>
</dbReference>
<dbReference type="GO" id="GO:0042597">
    <property type="term" value="C:periplasmic space"/>
    <property type="evidence" value="ECO:0007669"/>
    <property type="project" value="UniProtKB-ARBA"/>
</dbReference>
<evidence type="ECO:0000313" key="7">
    <source>
        <dbReference type="EMBL" id="MBK0418902.1"/>
    </source>
</evidence>
<dbReference type="InterPro" id="IPR030678">
    <property type="entry name" value="Peptide/Ni-bd"/>
</dbReference>
<evidence type="ECO:0000259" key="6">
    <source>
        <dbReference type="Pfam" id="PF00496"/>
    </source>
</evidence>
<feature type="domain" description="Solute-binding protein family 5" evidence="6">
    <location>
        <begin position="102"/>
        <end position="467"/>
    </location>
</feature>
<evidence type="ECO:0000256" key="5">
    <source>
        <dbReference type="SAM" id="SignalP"/>
    </source>
</evidence>
<dbReference type="Gene3D" id="3.10.105.10">
    <property type="entry name" value="Dipeptide-binding Protein, Domain 3"/>
    <property type="match status" value="1"/>
</dbReference>
<dbReference type="GO" id="GO:1904680">
    <property type="term" value="F:peptide transmembrane transporter activity"/>
    <property type="evidence" value="ECO:0007669"/>
    <property type="project" value="TreeGrafter"/>
</dbReference>
<comment type="similarity">
    <text evidence="2">Belongs to the bacterial solute-binding protein 5 family.</text>
</comment>
<evidence type="ECO:0000313" key="8">
    <source>
        <dbReference type="Proteomes" id="UP000608530"/>
    </source>
</evidence>
<dbReference type="Pfam" id="PF00496">
    <property type="entry name" value="SBP_bac_5"/>
    <property type="match status" value="1"/>
</dbReference>
<dbReference type="CDD" id="cd00995">
    <property type="entry name" value="PBP2_NikA_DppA_OppA_like"/>
    <property type="match status" value="1"/>
</dbReference>
<comment type="caution">
    <text evidence="7">The sequence shown here is derived from an EMBL/GenBank/DDBJ whole genome shotgun (WGS) entry which is preliminary data.</text>
</comment>